<dbReference type="Proteomes" id="UP000219353">
    <property type="component" value="Unassembled WGS sequence"/>
</dbReference>
<dbReference type="InterPro" id="IPR007627">
    <property type="entry name" value="RNA_pol_sigma70_r2"/>
</dbReference>
<keyword evidence="7" id="KW-0812">Transmembrane</keyword>
<accession>A0A285ITD1</accession>
<keyword evidence="11" id="KW-1185">Reference proteome</keyword>
<evidence type="ECO:0000256" key="3">
    <source>
        <dbReference type="ARBA" id="ARBA00023082"/>
    </source>
</evidence>
<name>A0A285ITD1_9GAMM</name>
<dbReference type="PROSITE" id="PS01063">
    <property type="entry name" value="SIGMA70_ECF"/>
    <property type="match status" value="1"/>
</dbReference>
<dbReference type="Gene3D" id="1.10.10.10">
    <property type="entry name" value="Winged helix-like DNA-binding domain superfamily/Winged helix DNA-binding domain"/>
    <property type="match status" value="1"/>
</dbReference>
<feature type="transmembrane region" description="Helical" evidence="7">
    <location>
        <begin position="310"/>
        <end position="331"/>
    </location>
</feature>
<feature type="transmembrane region" description="Helical" evidence="7">
    <location>
        <begin position="277"/>
        <end position="298"/>
    </location>
</feature>
<protein>
    <recommendedName>
        <fullName evidence="6">RNA polymerase sigma factor</fullName>
    </recommendedName>
</protein>
<proteinExistence type="inferred from homology"/>
<dbReference type="InterPro" id="IPR014284">
    <property type="entry name" value="RNA_pol_sigma-70_dom"/>
</dbReference>
<evidence type="ECO:0000256" key="2">
    <source>
        <dbReference type="ARBA" id="ARBA00023015"/>
    </source>
</evidence>
<dbReference type="PANTHER" id="PTHR43133:SF51">
    <property type="entry name" value="RNA POLYMERASE SIGMA FACTOR"/>
    <property type="match status" value="1"/>
</dbReference>
<reference evidence="11" key="1">
    <citation type="submission" date="2017-09" db="EMBL/GenBank/DDBJ databases">
        <authorList>
            <person name="Varghese N."/>
            <person name="Submissions S."/>
        </authorList>
    </citation>
    <scope>NUCLEOTIDE SEQUENCE [LARGE SCALE GENOMIC DNA]</scope>
    <source>
        <strain evidence="11">CGMCC 1.12461</strain>
    </source>
</reference>
<dbReference type="SUPFAM" id="SSF88659">
    <property type="entry name" value="Sigma3 and sigma4 domains of RNA polymerase sigma factors"/>
    <property type="match status" value="1"/>
</dbReference>
<dbReference type="InterPro" id="IPR013249">
    <property type="entry name" value="RNA_pol_sigma70_r4_t2"/>
</dbReference>
<evidence type="ECO:0000256" key="5">
    <source>
        <dbReference type="ARBA" id="ARBA00023163"/>
    </source>
</evidence>
<dbReference type="InterPro" id="IPR013324">
    <property type="entry name" value="RNA_pol_sigma_r3/r4-like"/>
</dbReference>
<dbReference type="NCBIfam" id="TIGR02937">
    <property type="entry name" value="sigma70-ECF"/>
    <property type="match status" value="1"/>
</dbReference>
<evidence type="ECO:0000313" key="10">
    <source>
        <dbReference type="EMBL" id="SNY51252.1"/>
    </source>
</evidence>
<dbReference type="CDD" id="cd06171">
    <property type="entry name" value="Sigma70_r4"/>
    <property type="match status" value="1"/>
</dbReference>
<dbReference type="GO" id="GO:0003677">
    <property type="term" value="F:DNA binding"/>
    <property type="evidence" value="ECO:0007669"/>
    <property type="project" value="UniProtKB-KW"/>
</dbReference>
<evidence type="ECO:0000313" key="11">
    <source>
        <dbReference type="Proteomes" id="UP000219353"/>
    </source>
</evidence>
<feature type="transmembrane region" description="Helical" evidence="7">
    <location>
        <begin position="206"/>
        <end position="222"/>
    </location>
</feature>
<sequence length="539" mass="58948">MLKQIMFGKRNKLAGATDLNLVNFSLGGNREAFCQIVSRYQNLLCSVAYSSIGDLKQSEDIAQEAFVEAWRKLDTLREPEKLKAWLCAILRFKISNHCRGQANHPVTGAEELQDHHFDNIQTEEMDEVVIRQQHETLLWKALENIDPTYREPLILFYREQLSVELVAAELDLSVDTAKQRLSRGRKLLKRAMSSFVEDALQRSKPGVAFTAAVLVAIGGISPPTKAAGFGAASIKAGSFFNIATVLSLLATFSGLASSFFGLKAALEQSRTQAERQLVVVTVTQFISFAIIFVLSMFSLKKLALSAAENVGIYALLSQLSVLAFVLTYLFLAKRMFAKMRALRVRERLFHPESFLAEAQHRDSKRREYKSRLNLCGLPLFHFQFGMSEQGDKPAVAWIASGPIARGVLFAWGGVAIAPISIGIVSVGIVTIGGIGFGILSVGTVALGIISFGASAVGFKAYASLSSLGWQGAWSNGFSIAKEAAIGPIAIAEHVNNADAVALLQLVLFEKLYPFVLVTIAVLVIAPAVLHARKVRQRMR</sequence>
<feature type="transmembrane region" description="Helical" evidence="7">
    <location>
        <begin position="370"/>
        <end position="386"/>
    </location>
</feature>
<keyword evidence="2 6" id="KW-0805">Transcription regulation</keyword>
<dbReference type="GO" id="GO:0016987">
    <property type="term" value="F:sigma factor activity"/>
    <property type="evidence" value="ECO:0007669"/>
    <property type="project" value="UniProtKB-KW"/>
</dbReference>
<feature type="transmembrane region" description="Helical" evidence="7">
    <location>
        <begin position="436"/>
        <end position="458"/>
    </location>
</feature>
<evidence type="ECO:0000259" key="9">
    <source>
        <dbReference type="Pfam" id="PF08281"/>
    </source>
</evidence>
<dbReference type="InterPro" id="IPR039425">
    <property type="entry name" value="RNA_pol_sigma-70-like"/>
</dbReference>
<feature type="transmembrane region" description="Helical" evidence="7">
    <location>
        <begin position="406"/>
        <end position="429"/>
    </location>
</feature>
<evidence type="ECO:0000256" key="4">
    <source>
        <dbReference type="ARBA" id="ARBA00023125"/>
    </source>
</evidence>
<feature type="transmembrane region" description="Helical" evidence="7">
    <location>
        <begin position="511"/>
        <end position="529"/>
    </location>
</feature>
<dbReference type="Pfam" id="PF04542">
    <property type="entry name" value="Sigma70_r2"/>
    <property type="match status" value="1"/>
</dbReference>
<dbReference type="EMBL" id="OBEB01000003">
    <property type="protein sequence ID" value="SNY51252.1"/>
    <property type="molecule type" value="Genomic_DNA"/>
</dbReference>
<keyword evidence="4 6" id="KW-0238">DNA-binding</keyword>
<feature type="transmembrane region" description="Helical" evidence="7">
    <location>
        <begin position="242"/>
        <end position="265"/>
    </location>
</feature>
<keyword evidence="7" id="KW-0472">Membrane</keyword>
<feature type="domain" description="RNA polymerase sigma factor 70 region 4 type 2" evidence="9">
    <location>
        <begin position="138"/>
        <end position="188"/>
    </location>
</feature>
<dbReference type="AlphaFoldDB" id="A0A285ITD1"/>
<dbReference type="InterPro" id="IPR036388">
    <property type="entry name" value="WH-like_DNA-bd_sf"/>
</dbReference>
<dbReference type="GO" id="GO:0006352">
    <property type="term" value="P:DNA-templated transcription initiation"/>
    <property type="evidence" value="ECO:0007669"/>
    <property type="project" value="InterPro"/>
</dbReference>
<keyword evidence="5 6" id="KW-0804">Transcription</keyword>
<dbReference type="InterPro" id="IPR000838">
    <property type="entry name" value="RNA_pol_sigma70_ECF_CS"/>
</dbReference>
<evidence type="ECO:0000256" key="6">
    <source>
        <dbReference type="RuleBase" id="RU000716"/>
    </source>
</evidence>
<keyword evidence="3 6" id="KW-0731">Sigma factor</keyword>
<dbReference type="InterPro" id="IPR013325">
    <property type="entry name" value="RNA_pol_sigma_r2"/>
</dbReference>
<organism evidence="10 11">
    <name type="scientific">Arsukibacterium tuosuense</name>
    <dbReference type="NCBI Taxonomy" id="1323745"/>
    <lineage>
        <taxon>Bacteria</taxon>
        <taxon>Pseudomonadati</taxon>
        <taxon>Pseudomonadota</taxon>
        <taxon>Gammaproteobacteria</taxon>
        <taxon>Chromatiales</taxon>
        <taxon>Chromatiaceae</taxon>
        <taxon>Arsukibacterium</taxon>
    </lineage>
</organism>
<dbReference type="SUPFAM" id="SSF88946">
    <property type="entry name" value="Sigma2 domain of RNA polymerase sigma factors"/>
    <property type="match status" value="1"/>
</dbReference>
<gene>
    <name evidence="10" type="ORF">SAMN06297280_1797</name>
</gene>
<evidence type="ECO:0000256" key="7">
    <source>
        <dbReference type="SAM" id="Phobius"/>
    </source>
</evidence>
<keyword evidence="7" id="KW-1133">Transmembrane helix</keyword>
<feature type="domain" description="RNA polymerase sigma-70 region 2" evidence="8">
    <location>
        <begin position="37"/>
        <end position="102"/>
    </location>
</feature>
<dbReference type="Gene3D" id="1.10.1740.10">
    <property type="match status" value="1"/>
</dbReference>
<dbReference type="PANTHER" id="PTHR43133">
    <property type="entry name" value="RNA POLYMERASE ECF-TYPE SIGMA FACTO"/>
    <property type="match status" value="1"/>
</dbReference>
<comment type="similarity">
    <text evidence="1 6">Belongs to the sigma-70 factor family. ECF subfamily.</text>
</comment>
<evidence type="ECO:0000259" key="8">
    <source>
        <dbReference type="Pfam" id="PF04542"/>
    </source>
</evidence>
<evidence type="ECO:0000256" key="1">
    <source>
        <dbReference type="ARBA" id="ARBA00010641"/>
    </source>
</evidence>
<dbReference type="RefSeq" id="WP_212682379.1">
    <property type="nucleotide sequence ID" value="NZ_OBEB01000003.1"/>
</dbReference>
<dbReference type="Pfam" id="PF08281">
    <property type="entry name" value="Sigma70_r4_2"/>
    <property type="match status" value="1"/>
</dbReference>